<name>A0A9P7JU34_9AGAM</name>
<feature type="compositionally biased region" description="Basic and acidic residues" evidence="1">
    <location>
        <begin position="43"/>
        <end position="63"/>
    </location>
</feature>
<protein>
    <submittedName>
        <fullName evidence="2">Uncharacterized protein</fullName>
    </submittedName>
</protein>
<feature type="region of interest" description="Disordered" evidence="1">
    <location>
        <begin position="122"/>
        <end position="155"/>
    </location>
</feature>
<feature type="compositionally biased region" description="Polar residues" evidence="1">
    <location>
        <begin position="81"/>
        <end position="96"/>
    </location>
</feature>
<dbReference type="RefSeq" id="XP_041292797.1">
    <property type="nucleotide sequence ID" value="XM_041443254.1"/>
</dbReference>
<reference evidence="2" key="1">
    <citation type="journal article" date="2020" name="New Phytol.">
        <title>Comparative genomics reveals dynamic genome evolution in host specialist ectomycorrhizal fungi.</title>
        <authorList>
            <person name="Lofgren L.A."/>
            <person name="Nguyen N.H."/>
            <person name="Vilgalys R."/>
            <person name="Ruytinx J."/>
            <person name="Liao H.L."/>
            <person name="Branco S."/>
            <person name="Kuo A."/>
            <person name="LaButti K."/>
            <person name="Lipzen A."/>
            <person name="Andreopoulos W."/>
            <person name="Pangilinan J."/>
            <person name="Riley R."/>
            <person name="Hundley H."/>
            <person name="Na H."/>
            <person name="Barry K."/>
            <person name="Grigoriev I.V."/>
            <person name="Stajich J.E."/>
            <person name="Kennedy P.G."/>
        </authorList>
    </citation>
    <scope>NUCLEOTIDE SEQUENCE</scope>
    <source>
        <strain evidence="2">FC423</strain>
    </source>
</reference>
<evidence type="ECO:0000313" key="3">
    <source>
        <dbReference type="Proteomes" id="UP000823399"/>
    </source>
</evidence>
<evidence type="ECO:0000256" key="1">
    <source>
        <dbReference type="SAM" id="MobiDB-lite"/>
    </source>
</evidence>
<keyword evidence="3" id="KW-1185">Reference proteome</keyword>
<dbReference type="EMBL" id="JABBWM010000028">
    <property type="protein sequence ID" value="KAG2108278.1"/>
    <property type="molecule type" value="Genomic_DNA"/>
</dbReference>
<feature type="region of interest" description="Disordered" evidence="1">
    <location>
        <begin position="1"/>
        <end position="98"/>
    </location>
</feature>
<dbReference type="Proteomes" id="UP000823399">
    <property type="component" value="Unassembled WGS sequence"/>
</dbReference>
<comment type="caution">
    <text evidence="2">The sequence shown here is derived from an EMBL/GenBank/DDBJ whole genome shotgun (WGS) entry which is preliminary data.</text>
</comment>
<evidence type="ECO:0000313" key="2">
    <source>
        <dbReference type="EMBL" id="KAG2108278.1"/>
    </source>
</evidence>
<proteinExistence type="predicted"/>
<dbReference type="GeneID" id="64705513"/>
<feature type="compositionally biased region" description="Polar residues" evidence="1">
    <location>
        <begin position="145"/>
        <end position="155"/>
    </location>
</feature>
<gene>
    <name evidence="2" type="ORF">F5147DRAFT_800108</name>
</gene>
<dbReference type="AlphaFoldDB" id="A0A9P7JU34"/>
<dbReference type="OrthoDB" id="2665062at2759"/>
<organism evidence="2 3">
    <name type="scientific">Suillus discolor</name>
    <dbReference type="NCBI Taxonomy" id="1912936"/>
    <lineage>
        <taxon>Eukaryota</taxon>
        <taxon>Fungi</taxon>
        <taxon>Dikarya</taxon>
        <taxon>Basidiomycota</taxon>
        <taxon>Agaricomycotina</taxon>
        <taxon>Agaricomycetes</taxon>
        <taxon>Agaricomycetidae</taxon>
        <taxon>Boletales</taxon>
        <taxon>Suillineae</taxon>
        <taxon>Suillaceae</taxon>
        <taxon>Suillus</taxon>
    </lineage>
</organism>
<sequence>MARDSFAACDSSPYVPPNASFAQKDKGSSSSHHSGGPPPSVLRLEHALQPYREHSDDDAESGHIMDAWQPFSGPGPRSSYDHTSISTPPQHFNSGFSRIGGGHAHYDSPYASFVVIRAWKPQSSQPNTHPHIHKVRYSMDKTGAGPSSQAKSLKP</sequence>
<accession>A0A9P7JU34</accession>